<dbReference type="RefSeq" id="WP_176978065.1">
    <property type="nucleotide sequence ID" value="NZ_JABZEO010000020.1"/>
</dbReference>
<organism evidence="1 2">
    <name type="scientific">Allochromatium humboldtianum</name>
    <dbReference type="NCBI Taxonomy" id="504901"/>
    <lineage>
        <taxon>Bacteria</taxon>
        <taxon>Pseudomonadati</taxon>
        <taxon>Pseudomonadota</taxon>
        <taxon>Gammaproteobacteria</taxon>
        <taxon>Chromatiales</taxon>
        <taxon>Chromatiaceae</taxon>
        <taxon>Allochromatium</taxon>
    </lineage>
</organism>
<gene>
    <name evidence="1" type="ORF">HW932_19115</name>
</gene>
<name>A0A850RBJ1_9GAMM</name>
<evidence type="ECO:0000313" key="1">
    <source>
        <dbReference type="EMBL" id="NVZ11364.1"/>
    </source>
</evidence>
<accession>A0A850RBJ1</accession>
<dbReference type="AlphaFoldDB" id="A0A850RBJ1"/>
<comment type="caution">
    <text evidence="1">The sequence shown here is derived from an EMBL/GenBank/DDBJ whole genome shotgun (WGS) entry which is preliminary data.</text>
</comment>
<keyword evidence="2" id="KW-1185">Reference proteome</keyword>
<dbReference type="EMBL" id="JABZEO010000020">
    <property type="protein sequence ID" value="NVZ11364.1"/>
    <property type="molecule type" value="Genomic_DNA"/>
</dbReference>
<reference evidence="1 2" key="1">
    <citation type="submission" date="2020-06" db="EMBL/GenBank/DDBJ databases">
        <title>Whole-genome sequence of Allochromatium humboldtianum DSM 21881, type strain.</title>
        <authorList>
            <person name="Kyndt J.A."/>
            <person name="Meyer T.E."/>
        </authorList>
    </citation>
    <scope>NUCLEOTIDE SEQUENCE [LARGE SCALE GENOMIC DNA]</scope>
    <source>
        <strain evidence="1 2">DSM 21881</strain>
    </source>
</reference>
<dbReference type="Proteomes" id="UP000592294">
    <property type="component" value="Unassembled WGS sequence"/>
</dbReference>
<sequence>MIETMTTEQRQAVQDLAMSPTMSRLGAMAQSMPLDCTNLDDIKAGLSTASLEIVRALDAERVHFDRPEDAAMLYGLLAVCFEVVLDGQFGANAQMVLRAN</sequence>
<protein>
    <submittedName>
        <fullName evidence="1">Uncharacterized protein</fullName>
    </submittedName>
</protein>
<evidence type="ECO:0000313" key="2">
    <source>
        <dbReference type="Proteomes" id="UP000592294"/>
    </source>
</evidence>
<proteinExistence type="predicted"/>